<evidence type="ECO:0000313" key="2">
    <source>
        <dbReference type="Proteomes" id="UP000050398"/>
    </source>
</evidence>
<dbReference type="Proteomes" id="UP000050398">
    <property type="component" value="Unassembled WGS sequence"/>
</dbReference>
<dbReference type="EMBL" id="LIXZ01000082">
    <property type="protein sequence ID" value="KPL57557.1"/>
    <property type="molecule type" value="Genomic_DNA"/>
</dbReference>
<dbReference type="PATRIC" id="fig|218284.4.peg.4427"/>
<sequence length="67" mass="7542">MLIQEFVMGDGETFPEQAERGSIHGNGGIREQTFVVNISLLGFTAVSLSRLSLRVLRFHASLRRTFF</sequence>
<accession>A0A0P6WMV8</accession>
<evidence type="ECO:0000313" key="1">
    <source>
        <dbReference type="EMBL" id="KPL57557.1"/>
    </source>
</evidence>
<comment type="caution">
    <text evidence="1">The sequence shown here is derived from an EMBL/GenBank/DDBJ whole genome shotgun (WGS) entry which is preliminary data.</text>
</comment>
<organism evidence="1 2">
    <name type="scientific">Rossellomorea vietnamensis</name>
    <dbReference type="NCBI Taxonomy" id="218284"/>
    <lineage>
        <taxon>Bacteria</taxon>
        <taxon>Bacillati</taxon>
        <taxon>Bacillota</taxon>
        <taxon>Bacilli</taxon>
        <taxon>Bacillales</taxon>
        <taxon>Bacillaceae</taxon>
        <taxon>Rossellomorea</taxon>
    </lineage>
</organism>
<reference evidence="1 2" key="1">
    <citation type="submission" date="2015-08" db="EMBL/GenBank/DDBJ databases">
        <title>Draft Genome Sequence of Bacillus vietnamensis UCD-SED5.</title>
        <authorList>
            <person name="Lee R.D."/>
            <person name="Jospin G."/>
            <person name="Lang J.M."/>
            <person name="Coil D.A."/>
            <person name="Eisen J.A."/>
        </authorList>
    </citation>
    <scope>NUCLEOTIDE SEQUENCE [LARGE SCALE GENOMIC DNA]</scope>
    <source>
        <strain evidence="1 2">UCD-SED5</strain>
    </source>
</reference>
<proteinExistence type="predicted"/>
<name>A0A0P6WMV8_9BACI</name>
<dbReference type="AlphaFoldDB" id="A0A0P6WMV8"/>
<protein>
    <submittedName>
        <fullName evidence="1">Uncharacterized protein</fullName>
    </submittedName>
</protein>
<gene>
    <name evidence="1" type="ORF">AM506_21830</name>
</gene>